<dbReference type="InterPro" id="IPR013785">
    <property type="entry name" value="Aldolase_TIM"/>
</dbReference>
<organism evidence="11 12">
    <name type="scientific">Solimonas fluminis</name>
    <dbReference type="NCBI Taxonomy" id="2086571"/>
    <lineage>
        <taxon>Bacteria</taxon>
        <taxon>Pseudomonadati</taxon>
        <taxon>Pseudomonadota</taxon>
        <taxon>Gammaproteobacteria</taxon>
        <taxon>Nevskiales</taxon>
        <taxon>Nevskiaceae</taxon>
        <taxon>Solimonas</taxon>
    </lineage>
</organism>
<dbReference type="HAMAP" id="MF_00493">
    <property type="entry name" value="Transaldolase_2"/>
    <property type="match status" value="1"/>
</dbReference>
<dbReference type="PANTHER" id="PTHR10683">
    <property type="entry name" value="TRANSALDOLASE"/>
    <property type="match status" value="1"/>
</dbReference>
<dbReference type="SUPFAM" id="SSF51569">
    <property type="entry name" value="Aldolase"/>
    <property type="match status" value="1"/>
</dbReference>
<evidence type="ECO:0000256" key="7">
    <source>
        <dbReference type="ARBA" id="ARBA00022679"/>
    </source>
</evidence>
<keyword evidence="9 10" id="KW-0704">Schiff base</keyword>
<dbReference type="CDD" id="cd00955">
    <property type="entry name" value="Transaldolase_like"/>
    <property type="match status" value="1"/>
</dbReference>
<dbReference type="InterPro" id="IPR004732">
    <property type="entry name" value="Transaldolase_2"/>
</dbReference>
<dbReference type="InterPro" id="IPR001585">
    <property type="entry name" value="TAL/FSA"/>
</dbReference>
<evidence type="ECO:0000256" key="8">
    <source>
        <dbReference type="ARBA" id="ARBA00023126"/>
    </source>
</evidence>
<dbReference type="UniPathway" id="UPA00115">
    <property type="reaction ID" value="UER00414"/>
</dbReference>
<dbReference type="PIRSF" id="PIRSF036915">
    <property type="entry name" value="Trnald_Bac_Plnt"/>
    <property type="match status" value="1"/>
</dbReference>
<evidence type="ECO:0000256" key="10">
    <source>
        <dbReference type="HAMAP-Rule" id="MF_00493"/>
    </source>
</evidence>
<dbReference type="Pfam" id="PF00923">
    <property type="entry name" value="TAL_FSA"/>
    <property type="match status" value="1"/>
</dbReference>
<dbReference type="GO" id="GO:0004801">
    <property type="term" value="F:transaldolase activity"/>
    <property type="evidence" value="ECO:0007669"/>
    <property type="project" value="UniProtKB-UniRule"/>
</dbReference>
<keyword evidence="12" id="KW-1185">Reference proteome</keyword>
<dbReference type="NCBIfam" id="TIGR00876">
    <property type="entry name" value="tal_mycobact"/>
    <property type="match status" value="1"/>
</dbReference>
<comment type="caution">
    <text evidence="11">The sequence shown here is derived from an EMBL/GenBank/DDBJ whole genome shotgun (WGS) entry which is preliminary data.</text>
</comment>
<reference evidence="11 12" key="1">
    <citation type="submission" date="2018-02" db="EMBL/GenBank/DDBJ databases">
        <title>Genome sequencing of Solimonas sp. HR-BB.</title>
        <authorList>
            <person name="Lee Y."/>
            <person name="Jeon C.O."/>
        </authorList>
    </citation>
    <scope>NUCLEOTIDE SEQUENCE [LARGE SCALE GENOMIC DNA]</scope>
    <source>
        <strain evidence="11 12">HR-BB</strain>
    </source>
</reference>
<protein>
    <recommendedName>
        <fullName evidence="5 10">Transaldolase</fullName>
        <ecNumber evidence="5 10">2.2.1.2</ecNumber>
    </recommendedName>
</protein>
<evidence type="ECO:0000256" key="5">
    <source>
        <dbReference type="ARBA" id="ARBA00013151"/>
    </source>
</evidence>
<evidence type="ECO:0000256" key="1">
    <source>
        <dbReference type="ARBA" id="ARBA00003518"/>
    </source>
</evidence>
<keyword evidence="8 10" id="KW-0570">Pentose shunt</keyword>
<evidence type="ECO:0000256" key="9">
    <source>
        <dbReference type="ARBA" id="ARBA00023270"/>
    </source>
</evidence>
<gene>
    <name evidence="10 11" type="primary">tal</name>
    <name evidence="11" type="ORF">C3942_11925</name>
</gene>
<dbReference type="GO" id="GO:0005975">
    <property type="term" value="P:carbohydrate metabolic process"/>
    <property type="evidence" value="ECO:0007669"/>
    <property type="project" value="InterPro"/>
</dbReference>
<comment type="catalytic activity">
    <reaction evidence="10">
        <text>D-sedoheptulose 7-phosphate + D-glyceraldehyde 3-phosphate = D-erythrose 4-phosphate + beta-D-fructose 6-phosphate</text>
        <dbReference type="Rhea" id="RHEA:17053"/>
        <dbReference type="ChEBI" id="CHEBI:16897"/>
        <dbReference type="ChEBI" id="CHEBI:57483"/>
        <dbReference type="ChEBI" id="CHEBI:57634"/>
        <dbReference type="ChEBI" id="CHEBI:59776"/>
        <dbReference type="EC" id="2.2.1.2"/>
    </reaction>
</comment>
<evidence type="ECO:0000256" key="3">
    <source>
        <dbReference type="ARBA" id="ARBA00004857"/>
    </source>
</evidence>
<dbReference type="Gene3D" id="3.20.20.70">
    <property type="entry name" value="Aldolase class I"/>
    <property type="match status" value="1"/>
</dbReference>
<evidence type="ECO:0000313" key="11">
    <source>
        <dbReference type="EMBL" id="PPE73743.1"/>
    </source>
</evidence>
<dbReference type="PANTHER" id="PTHR10683:SF31">
    <property type="entry name" value="TRANSALDOLASE"/>
    <property type="match status" value="1"/>
</dbReference>
<dbReference type="OrthoDB" id="140919at2"/>
<name>A0A2S5TFH5_9GAMM</name>
<comment type="pathway">
    <text evidence="3 10">Carbohydrate degradation; pentose phosphate pathway; D-glyceraldehyde 3-phosphate and beta-D-fructose 6-phosphate from D-ribose 5-phosphate and D-xylulose 5-phosphate (non-oxidative stage): step 2/3.</text>
</comment>
<dbReference type="EC" id="2.2.1.2" evidence="5 10"/>
<keyword evidence="6 10" id="KW-0963">Cytoplasm</keyword>
<evidence type="ECO:0000256" key="2">
    <source>
        <dbReference type="ARBA" id="ARBA00004496"/>
    </source>
</evidence>
<dbReference type="GO" id="GO:0006098">
    <property type="term" value="P:pentose-phosphate shunt"/>
    <property type="evidence" value="ECO:0007669"/>
    <property type="project" value="UniProtKB-UniRule"/>
</dbReference>
<comment type="similarity">
    <text evidence="4 10">Belongs to the transaldolase family. Type 2 subfamily.</text>
</comment>
<accession>A0A2S5TFH5</accession>
<dbReference type="Proteomes" id="UP000238220">
    <property type="component" value="Unassembled WGS sequence"/>
</dbReference>
<evidence type="ECO:0000313" key="12">
    <source>
        <dbReference type="Proteomes" id="UP000238220"/>
    </source>
</evidence>
<sequence>MSALKAISEYGQSVWLDYIRRDLLESGGLRKLIVEDGLLGLTSNPAIFEKAIGGSADYDRALQALVAGGLRDPAALFERLAIEDIQQAADIFRPVWEASGGVDGYVSLEVAPGLAYDTAGTLADARRLWAAVGRPNLMIKVPGTAEGAAAIRQLIAEGLNVNVTLLFSRPAYRAVAEAYLAGLEARRAAGGPIERIASVASFFISRIDTAMDAEIAARGGEALALTGKVAIANAKLAYEDYRALSASPRWQALAAQGARPQRLLWASTGTKNPAYRDVLYVEELIGPDTVDTIPPATMDAFRDHGRPRRSLDEGTAEAAAVIAAVARLDLPLDAITTRLVAEGVKLFVDAHDQLLAAVARKRDALAPQAQPA</sequence>
<feature type="active site" description="Schiff-base intermediate with substrate" evidence="10">
    <location>
        <position position="140"/>
    </location>
</feature>
<evidence type="ECO:0000256" key="6">
    <source>
        <dbReference type="ARBA" id="ARBA00022490"/>
    </source>
</evidence>
<dbReference type="GO" id="GO:0005737">
    <property type="term" value="C:cytoplasm"/>
    <property type="evidence" value="ECO:0007669"/>
    <property type="project" value="UniProtKB-SubCell"/>
</dbReference>
<dbReference type="NCBIfam" id="NF002881">
    <property type="entry name" value="PRK03343.1"/>
    <property type="match status" value="1"/>
</dbReference>
<dbReference type="AlphaFoldDB" id="A0A2S5TFH5"/>
<dbReference type="EMBL" id="PSNW01000006">
    <property type="protein sequence ID" value="PPE73743.1"/>
    <property type="molecule type" value="Genomic_DNA"/>
</dbReference>
<comment type="function">
    <text evidence="1 10">Transaldolase is important for the balance of metabolites in the pentose-phosphate pathway.</text>
</comment>
<keyword evidence="7 10" id="KW-0808">Transferase</keyword>
<proteinExistence type="inferred from homology"/>
<evidence type="ECO:0000256" key="4">
    <source>
        <dbReference type="ARBA" id="ARBA00008426"/>
    </source>
</evidence>
<comment type="subcellular location">
    <subcellularLocation>
        <location evidence="2 10">Cytoplasm</location>
    </subcellularLocation>
</comment>